<dbReference type="OrthoDB" id="34677at2157"/>
<feature type="transmembrane region" description="Helical" evidence="1">
    <location>
        <begin position="87"/>
        <end position="108"/>
    </location>
</feature>
<keyword evidence="1" id="KW-1133">Transmembrane helix</keyword>
<dbReference type="Proteomes" id="UP000003980">
    <property type="component" value="Unassembled WGS sequence"/>
</dbReference>
<dbReference type="STRING" id="671065.MetMK1DRAFT_00016120"/>
<feature type="transmembrane region" description="Helical" evidence="1">
    <location>
        <begin position="114"/>
        <end position="138"/>
    </location>
</feature>
<reference evidence="2 3" key="1">
    <citation type="submission" date="2012-01" db="EMBL/GenBank/DDBJ databases">
        <title>Improved High-Quality Draft sequence of Metallosphaera yellowstonensis MK1.</title>
        <authorList>
            <consortium name="US DOE Joint Genome Institute"/>
            <person name="Lucas S."/>
            <person name="Han J."/>
            <person name="Cheng J.-F."/>
            <person name="Goodwin L."/>
            <person name="Pitluck S."/>
            <person name="Peters L."/>
            <person name="Teshima H."/>
            <person name="Detter J.C."/>
            <person name="Han C."/>
            <person name="Tapia R."/>
            <person name="Land M."/>
            <person name="Hauser L."/>
            <person name="Kyrpides N."/>
            <person name="Kozubal M."/>
            <person name="Macur R.E."/>
            <person name="Jay Z."/>
            <person name="Inskeep W."/>
            <person name="Woyke T."/>
        </authorList>
    </citation>
    <scope>NUCLEOTIDE SEQUENCE [LARGE SCALE GENOMIC DNA]</scope>
    <source>
        <strain evidence="2 3">MK1</strain>
    </source>
</reference>
<evidence type="ECO:0000313" key="3">
    <source>
        <dbReference type="Proteomes" id="UP000003980"/>
    </source>
</evidence>
<dbReference type="AlphaFoldDB" id="H2C517"/>
<accession>H2C517</accession>
<name>H2C517_9CREN</name>
<organism evidence="2 3">
    <name type="scientific">Metallosphaera yellowstonensis MK1</name>
    <dbReference type="NCBI Taxonomy" id="671065"/>
    <lineage>
        <taxon>Archaea</taxon>
        <taxon>Thermoproteota</taxon>
        <taxon>Thermoprotei</taxon>
        <taxon>Sulfolobales</taxon>
        <taxon>Sulfolobaceae</taxon>
        <taxon>Metallosphaera</taxon>
    </lineage>
</organism>
<dbReference type="HOGENOM" id="CLU_1590952_0_0_2"/>
<dbReference type="EMBL" id="JH597761">
    <property type="protein sequence ID" value="EHP71108.1"/>
    <property type="molecule type" value="Genomic_DNA"/>
</dbReference>
<feature type="transmembrane region" description="Helical" evidence="1">
    <location>
        <begin position="25"/>
        <end position="56"/>
    </location>
</feature>
<protein>
    <submittedName>
        <fullName evidence="2">Uncharacterized protein</fullName>
    </submittedName>
</protein>
<gene>
    <name evidence="2" type="ORF">MetMK1DRAFT_00016120</name>
</gene>
<proteinExistence type="predicted"/>
<evidence type="ECO:0000313" key="2">
    <source>
        <dbReference type="EMBL" id="EHP71108.1"/>
    </source>
</evidence>
<keyword evidence="3" id="KW-1185">Reference proteome</keyword>
<dbReference type="RefSeq" id="WP_009072244.1">
    <property type="nucleotide sequence ID" value="NZ_JH597761.1"/>
</dbReference>
<sequence length="169" mass="19703">MTTTSHATYTEERDLVTKRQVVTSFMLVILGGVFGYLTYFPLYLTLIPLAILLFVFRDWKMLRNYGRLVNEGIIKFEPKFRSNRTEAFYSLLLVLALISIPMIISPFLAPLPWLGLSLGIIMGWPASNLVEFLASNIITYRTGKRLIKFYTWYHFREDVAMKDYGWLLK</sequence>
<keyword evidence="1" id="KW-0812">Transmembrane</keyword>
<evidence type="ECO:0000256" key="1">
    <source>
        <dbReference type="SAM" id="Phobius"/>
    </source>
</evidence>
<keyword evidence="1" id="KW-0472">Membrane</keyword>
<dbReference type="eggNOG" id="arCOG07232">
    <property type="taxonomic scope" value="Archaea"/>
</dbReference>